<dbReference type="SUPFAM" id="SSF55874">
    <property type="entry name" value="ATPase domain of HSP90 chaperone/DNA topoisomerase II/histidine kinase"/>
    <property type="match status" value="1"/>
</dbReference>
<dbReference type="Pfam" id="PF13589">
    <property type="entry name" value="HATPase_c_3"/>
    <property type="match status" value="1"/>
</dbReference>
<organism evidence="2 3">
    <name type="scientific">Allonocardiopsis opalescens</name>
    <dbReference type="NCBI Taxonomy" id="1144618"/>
    <lineage>
        <taxon>Bacteria</taxon>
        <taxon>Bacillati</taxon>
        <taxon>Actinomycetota</taxon>
        <taxon>Actinomycetes</taxon>
        <taxon>Streptosporangiales</taxon>
        <taxon>Allonocardiopsis</taxon>
    </lineage>
</organism>
<reference evidence="2 3" key="1">
    <citation type="submission" date="2018-03" db="EMBL/GenBank/DDBJ databases">
        <title>Genomic Encyclopedia of Archaeal and Bacterial Type Strains, Phase II (KMG-II): from individual species to whole genera.</title>
        <authorList>
            <person name="Goeker M."/>
        </authorList>
    </citation>
    <scope>NUCLEOTIDE SEQUENCE [LARGE SCALE GENOMIC DNA]</scope>
    <source>
        <strain evidence="2 3">DSM 45601</strain>
    </source>
</reference>
<name>A0A2T0Q281_9ACTN</name>
<dbReference type="GO" id="GO:0016301">
    <property type="term" value="F:kinase activity"/>
    <property type="evidence" value="ECO:0007669"/>
    <property type="project" value="UniProtKB-KW"/>
</dbReference>
<feature type="compositionally biased region" description="Basic and acidic residues" evidence="1">
    <location>
        <begin position="465"/>
        <end position="492"/>
    </location>
</feature>
<feature type="compositionally biased region" description="Basic and acidic residues" evidence="1">
    <location>
        <begin position="311"/>
        <end position="322"/>
    </location>
</feature>
<proteinExistence type="predicted"/>
<dbReference type="EMBL" id="PVZC01000005">
    <property type="protein sequence ID" value="PRX97904.1"/>
    <property type="molecule type" value="Genomic_DNA"/>
</dbReference>
<dbReference type="AlphaFoldDB" id="A0A2T0Q281"/>
<gene>
    <name evidence="2" type="ORF">CLV72_105257</name>
</gene>
<feature type="region of interest" description="Disordered" evidence="1">
    <location>
        <begin position="438"/>
        <end position="492"/>
    </location>
</feature>
<keyword evidence="2" id="KW-0808">Transferase</keyword>
<dbReference type="Proteomes" id="UP000237846">
    <property type="component" value="Unassembled WGS sequence"/>
</dbReference>
<dbReference type="RefSeq" id="WP_245930289.1">
    <property type="nucleotide sequence ID" value="NZ_PVZC01000005.1"/>
</dbReference>
<dbReference type="Gene3D" id="3.30.565.10">
    <property type="entry name" value="Histidine kinase-like ATPase, C-terminal domain"/>
    <property type="match status" value="1"/>
</dbReference>
<evidence type="ECO:0000313" key="2">
    <source>
        <dbReference type="EMBL" id="PRX97904.1"/>
    </source>
</evidence>
<feature type="compositionally biased region" description="Basic and acidic residues" evidence="1">
    <location>
        <begin position="443"/>
        <end position="456"/>
    </location>
</feature>
<evidence type="ECO:0000313" key="3">
    <source>
        <dbReference type="Proteomes" id="UP000237846"/>
    </source>
</evidence>
<dbReference type="InterPro" id="IPR036890">
    <property type="entry name" value="HATPase_C_sf"/>
</dbReference>
<sequence length="626" mass="70751">MSVHSDKYRIVSPELTVKAMRDSGYKDTAHALAELIDNSIDAKADLVEVFACEAPVQLKTRVSYRVEEIAVLDNGHGMNAETLRRSLKYGDGSGNGNDGEPRIGKFGMGLPNSSLSQCTQVEVWSWTNGPGNALYTFLNLDQIRKGQENVPDPEHKPVPEYWRRLSNGLDRSGTLVLWTDLDRVNWYGAAATLRHTEELIGRIYRKFLDTGRVQIRMAPVRDGQVIEGGEYYAAPNDPLYLMKETCTPPPFNSKPMFQAFELGDPERPGFQSFQIADKDGIRHTVTVRAAMARPEARIRDIPGHPWPQDAKSNKDAGHQKWGKHAERNVGISLIREDRELLLDSAWAESDVRERWWGVEVSFPKALDDIFGVTNNKQSATVFESLARLNWEAELDEGETYKAYKDRLKELGDPRLPLIDLANHIRTSLLRPMRAKIKAQTKGIRGDSGERHPDRAARQATNAIRKRQEDGHTTKEDLASRGQSEDEKRKEQVDNLVARHHVDPAAATKIVDHSLKLGLLANWITSSQDTEAFFTIDPMTSILQVAFNSDHVLHGRLMAVMEEVPSDSSSEDLRERLAQVATTFQLLLFSWARMEKETSDPERLKIVKDARRDWGSYARDFIEDGDF</sequence>
<protein>
    <submittedName>
        <fullName evidence="2">Histidine kinase/DNA gyrase B/HSP90-like ATPase</fullName>
    </submittedName>
</protein>
<keyword evidence="3" id="KW-1185">Reference proteome</keyword>
<accession>A0A2T0Q281</accession>
<keyword evidence="2" id="KW-0418">Kinase</keyword>
<feature type="region of interest" description="Disordered" evidence="1">
    <location>
        <begin position="299"/>
        <end position="322"/>
    </location>
</feature>
<comment type="caution">
    <text evidence="2">The sequence shown here is derived from an EMBL/GenBank/DDBJ whole genome shotgun (WGS) entry which is preliminary data.</text>
</comment>
<evidence type="ECO:0000256" key="1">
    <source>
        <dbReference type="SAM" id="MobiDB-lite"/>
    </source>
</evidence>